<evidence type="ECO:0000256" key="1">
    <source>
        <dbReference type="SAM" id="MobiDB-lite"/>
    </source>
</evidence>
<evidence type="ECO:0000313" key="3">
    <source>
        <dbReference type="Proteomes" id="UP001222325"/>
    </source>
</evidence>
<protein>
    <submittedName>
        <fullName evidence="2">Uncharacterized protein</fullName>
    </submittedName>
</protein>
<feature type="region of interest" description="Disordered" evidence="1">
    <location>
        <begin position="202"/>
        <end position="257"/>
    </location>
</feature>
<reference evidence="2" key="1">
    <citation type="submission" date="2023-03" db="EMBL/GenBank/DDBJ databases">
        <title>Massive genome expansion in bonnet fungi (Mycena s.s.) driven by repeated elements and novel gene families across ecological guilds.</title>
        <authorList>
            <consortium name="Lawrence Berkeley National Laboratory"/>
            <person name="Harder C.B."/>
            <person name="Miyauchi S."/>
            <person name="Viragh M."/>
            <person name="Kuo A."/>
            <person name="Thoen E."/>
            <person name="Andreopoulos B."/>
            <person name="Lu D."/>
            <person name="Skrede I."/>
            <person name="Drula E."/>
            <person name="Henrissat B."/>
            <person name="Morin E."/>
            <person name="Kohler A."/>
            <person name="Barry K."/>
            <person name="LaButti K."/>
            <person name="Morin E."/>
            <person name="Salamov A."/>
            <person name="Lipzen A."/>
            <person name="Mereny Z."/>
            <person name="Hegedus B."/>
            <person name="Baldrian P."/>
            <person name="Stursova M."/>
            <person name="Weitz H."/>
            <person name="Taylor A."/>
            <person name="Grigoriev I.V."/>
            <person name="Nagy L.G."/>
            <person name="Martin F."/>
            <person name="Kauserud H."/>
        </authorList>
    </citation>
    <scope>NUCLEOTIDE SEQUENCE</scope>
    <source>
        <strain evidence="2">CBHHK173m</strain>
    </source>
</reference>
<feature type="region of interest" description="Disordered" evidence="1">
    <location>
        <begin position="46"/>
        <end position="84"/>
    </location>
</feature>
<proteinExistence type="predicted"/>
<dbReference type="Proteomes" id="UP001222325">
    <property type="component" value="Unassembled WGS sequence"/>
</dbReference>
<organism evidence="2 3">
    <name type="scientific">Mycena belliarum</name>
    <dbReference type="NCBI Taxonomy" id="1033014"/>
    <lineage>
        <taxon>Eukaryota</taxon>
        <taxon>Fungi</taxon>
        <taxon>Dikarya</taxon>
        <taxon>Basidiomycota</taxon>
        <taxon>Agaricomycotina</taxon>
        <taxon>Agaricomycetes</taxon>
        <taxon>Agaricomycetidae</taxon>
        <taxon>Agaricales</taxon>
        <taxon>Marasmiineae</taxon>
        <taxon>Mycenaceae</taxon>
        <taxon>Mycena</taxon>
    </lineage>
</organism>
<sequence>MLETRAGSLIALVGAVVRASSGMRAQGGESEAGTVRGVCVGGAHPVSAPRSSGTAIASGRGIGSRGRAGAQTPPRSKGRDRAPRVPAAWRTIGRLLPPRLDSTPTAQRRGRVAPIAVRSAVSALGAQGEGAHRARFRCGMEAGKAARSWAQAGPGANGERERRERNTPHASAIGATRASAGRGAEHRSVRRISAVFWSAGSAAEAQTEGSSGEEQRSRRGRSLWRRLEGTAPRLESSRASQRGVRRTAASRVAFGTS</sequence>
<keyword evidence="3" id="KW-1185">Reference proteome</keyword>
<name>A0AAD6U7C5_9AGAR</name>
<gene>
    <name evidence="2" type="ORF">B0H15DRAFT_144366</name>
</gene>
<dbReference type="EMBL" id="JARJCN010000015">
    <property type="protein sequence ID" value="KAJ7093887.1"/>
    <property type="molecule type" value="Genomic_DNA"/>
</dbReference>
<feature type="region of interest" description="Disordered" evidence="1">
    <location>
        <begin position="147"/>
        <end position="186"/>
    </location>
</feature>
<evidence type="ECO:0000313" key="2">
    <source>
        <dbReference type="EMBL" id="KAJ7093887.1"/>
    </source>
</evidence>
<dbReference type="AlphaFoldDB" id="A0AAD6U7C5"/>
<accession>A0AAD6U7C5</accession>
<feature type="compositionally biased region" description="Basic and acidic residues" evidence="1">
    <location>
        <begin position="158"/>
        <end position="167"/>
    </location>
</feature>
<comment type="caution">
    <text evidence="2">The sequence shown here is derived from an EMBL/GenBank/DDBJ whole genome shotgun (WGS) entry which is preliminary data.</text>
</comment>